<organism evidence="2 3">
    <name type="scientific">Fluctibacter halophilus</name>
    <dbReference type="NCBI Taxonomy" id="226011"/>
    <lineage>
        <taxon>Bacteria</taxon>
        <taxon>Pseudomonadati</taxon>
        <taxon>Pseudomonadota</taxon>
        <taxon>Gammaproteobacteria</taxon>
        <taxon>Alteromonadales</taxon>
        <taxon>Alteromonadaceae</taxon>
        <taxon>Fluctibacter</taxon>
    </lineage>
</organism>
<evidence type="ECO:0000256" key="1">
    <source>
        <dbReference type="ARBA" id="ARBA00005996"/>
    </source>
</evidence>
<accession>A0ABS8G969</accession>
<dbReference type="PANTHER" id="PTHR38780:SF1">
    <property type="entry name" value="PROTEIN TUSC"/>
    <property type="match status" value="1"/>
</dbReference>
<proteinExistence type="inferred from homology"/>
<evidence type="ECO:0000313" key="2">
    <source>
        <dbReference type="EMBL" id="MCC2615751.1"/>
    </source>
</evidence>
<name>A0ABS8G969_9ALTE</name>
<dbReference type="InterPro" id="IPR003787">
    <property type="entry name" value="Sulphur_relay_DsrE/F-like"/>
</dbReference>
<protein>
    <submittedName>
        <fullName evidence="2">Sulfurtransferase complex subunit TusC</fullName>
    </submittedName>
</protein>
<dbReference type="RefSeq" id="WP_229157960.1">
    <property type="nucleotide sequence ID" value="NZ_JAJEWP010000001.1"/>
</dbReference>
<dbReference type="NCBIfam" id="TIGR03010">
    <property type="entry name" value="sulf_tusC_dsrF"/>
    <property type="match status" value="1"/>
</dbReference>
<dbReference type="NCBIfam" id="NF001238">
    <property type="entry name" value="PRK00211.1"/>
    <property type="match status" value="1"/>
</dbReference>
<gene>
    <name evidence="2" type="primary">tusC</name>
    <name evidence="2" type="ORF">LJ739_05825</name>
</gene>
<reference evidence="2 3" key="1">
    <citation type="submission" date="2021-10" db="EMBL/GenBank/DDBJ databases">
        <title>Draft genome of Aestuariibacter halophilus JC2043.</title>
        <authorList>
            <person name="Emsley S.A."/>
            <person name="Pfannmuller K.M."/>
            <person name="Ushijima B."/>
            <person name="Saw J.H."/>
            <person name="Videau P."/>
        </authorList>
    </citation>
    <scope>NUCLEOTIDE SEQUENCE [LARGE SCALE GENOMIC DNA]</scope>
    <source>
        <strain evidence="2 3">JC2043</strain>
    </source>
</reference>
<dbReference type="InterPro" id="IPR017462">
    <property type="entry name" value="Sulphur_relay_TusC/DsrF"/>
</dbReference>
<dbReference type="EMBL" id="JAJEWP010000001">
    <property type="protein sequence ID" value="MCC2615751.1"/>
    <property type="molecule type" value="Genomic_DNA"/>
</dbReference>
<dbReference type="Pfam" id="PF02635">
    <property type="entry name" value="DsrE"/>
    <property type="match status" value="1"/>
</dbReference>
<comment type="caution">
    <text evidence="2">The sequence shown here is derived from an EMBL/GenBank/DDBJ whole genome shotgun (WGS) entry which is preliminary data.</text>
</comment>
<dbReference type="InterPro" id="IPR027396">
    <property type="entry name" value="DsrEFH-like"/>
</dbReference>
<dbReference type="PANTHER" id="PTHR38780">
    <property type="entry name" value="PROTEIN TUSC"/>
    <property type="match status" value="1"/>
</dbReference>
<comment type="similarity">
    <text evidence="1">Belongs to the DsrF/TusC family.</text>
</comment>
<dbReference type="Gene3D" id="3.40.1260.10">
    <property type="entry name" value="DsrEFH-like"/>
    <property type="match status" value="1"/>
</dbReference>
<keyword evidence="3" id="KW-1185">Reference proteome</keyword>
<sequence>MKLGIVFTAPPFGNARGQDALDVALAAGSFGQDVALFFTGAGVLQLVKGQSPDCIGAKNYTKTFAALPFYDVEDIYVCQTSLEAYGIASYELCVPAVALSAEDMRQHVDNTTHLLTF</sequence>
<evidence type="ECO:0000313" key="3">
    <source>
        <dbReference type="Proteomes" id="UP001520878"/>
    </source>
</evidence>
<dbReference type="SUPFAM" id="SSF75169">
    <property type="entry name" value="DsrEFH-like"/>
    <property type="match status" value="1"/>
</dbReference>
<dbReference type="Proteomes" id="UP001520878">
    <property type="component" value="Unassembled WGS sequence"/>
</dbReference>